<dbReference type="EMBL" id="HBUF01207798">
    <property type="protein sequence ID" value="CAG6664473.1"/>
    <property type="molecule type" value="Transcribed_RNA"/>
</dbReference>
<dbReference type="EMBL" id="HBUF01154278">
    <property type="protein sequence ID" value="CAG6648807.1"/>
    <property type="molecule type" value="Transcribed_RNA"/>
</dbReference>
<dbReference type="EMBL" id="HBUF01154280">
    <property type="protein sequence ID" value="CAG6648811.1"/>
    <property type="molecule type" value="Transcribed_RNA"/>
</dbReference>
<protein>
    <recommendedName>
        <fullName evidence="3">Secreted protein</fullName>
    </recommendedName>
</protein>
<dbReference type="AlphaFoldDB" id="A0A8D8S7F1"/>
<dbReference type="EMBL" id="HBUF01154276">
    <property type="protein sequence ID" value="CAG6648803.1"/>
    <property type="molecule type" value="Transcribed_RNA"/>
</dbReference>
<name>A0A8D8S7F1_9HEMI</name>
<evidence type="ECO:0000256" key="1">
    <source>
        <dbReference type="SAM" id="SignalP"/>
    </source>
</evidence>
<feature type="chain" id="PRO_5036261943" description="Secreted protein" evidence="1">
    <location>
        <begin position="17"/>
        <end position="99"/>
    </location>
</feature>
<dbReference type="EMBL" id="HBUF01154279">
    <property type="protein sequence ID" value="CAG6648809.1"/>
    <property type="molecule type" value="Transcribed_RNA"/>
</dbReference>
<organism evidence="2">
    <name type="scientific">Cacopsylla melanoneura</name>
    <dbReference type="NCBI Taxonomy" id="428564"/>
    <lineage>
        <taxon>Eukaryota</taxon>
        <taxon>Metazoa</taxon>
        <taxon>Ecdysozoa</taxon>
        <taxon>Arthropoda</taxon>
        <taxon>Hexapoda</taxon>
        <taxon>Insecta</taxon>
        <taxon>Pterygota</taxon>
        <taxon>Neoptera</taxon>
        <taxon>Paraneoptera</taxon>
        <taxon>Hemiptera</taxon>
        <taxon>Sternorrhyncha</taxon>
        <taxon>Psylloidea</taxon>
        <taxon>Psyllidae</taxon>
        <taxon>Psyllinae</taxon>
        <taxon>Cacopsylla</taxon>
    </lineage>
</organism>
<accession>A0A8D8S7F1</accession>
<reference evidence="2" key="1">
    <citation type="submission" date="2021-05" db="EMBL/GenBank/DDBJ databases">
        <authorList>
            <person name="Alioto T."/>
            <person name="Alioto T."/>
            <person name="Gomez Garrido J."/>
        </authorList>
    </citation>
    <scope>NUCLEOTIDE SEQUENCE</scope>
</reference>
<dbReference type="EMBL" id="HBUF01154282">
    <property type="protein sequence ID" value="CAG6648815.1"/>
    <property type="molecule type" value="Transcribed_RNA"/>
</dbReference>
<keyword evidence="1" id="KW-0732">Signal</keyword>
<dbReference type="EMBL" id="HBUF01154277">
    <property type="protein sequence ID" value="CAG6648805.1"/>
    <property type="molecule type" value="Transcribed_RNA"/>
</dbReference>
<evidence type="ECO:0008006" key="3">
    <source>
        <dbReference type="Google" id="ProtNLM"/>
    </source>
</evidence>
<proteinExistence type="predicted"/>
<dbReference type="EMBL" id="HBUF01207799">
    <property type="protein sequence ID" value="CAG6664476.1"/>
    <property type="molecule type" value="Transcribed_RNA"/>
</dbReference>
<dbReference type="EMBL" id="HBUF01154281">
    <property type="protein sequence ID" value="CAG6648813.1"/>
    <property type="molecule type" value="Transcribed_RNA"/>
</dbReference>
<evidence type="ECO:0000313" key="2">
    <source>
        <dbReference type="EMBL" id="CAG6664476.1"/>
    </source>
</evidence>
<feature type="signal peptide" evidence="1">
    <location>
        <begin position="1"/>
        <end position="16"/>
    </location>
</feature>
<sequence length="99" mass="11239">MIYWINHLVLVRGIMCCDLTQTLLKEWSPSHWSTIPPLWPFKDPPPLNTPTLAYPTPPFLQPSVFPSNECGRVPDVHSHITRSGRSRVIFVTVPGPRPV</sequence>